<feature type="signal peptide" evidence="8">
    <location>
        <begin position="1"/>
        <end position="17"/>
    </location>
</feature>
<proteinExistence type="inferred from homology"/>
<dbReference type="Gene3D" id="1.20.1560.10">
    <property type="entry name" value="ABC transporter type 1, transmembrane domain"/>
    <property type="match status" value="1"/>
</dbReference>
<dbReference type="AlphaFoldDB" id="A0AAV4I567"/>
<dbReference type="EMBL" id="BMAT01009400">
    <property type="protein sequence ID" value="GFS05609.1"/>
    <property type="molecule type" value="Genomic_DNA"/>
</dbReference>
<dbReference type="Proteomes" id="UP000762676">
    <property type="component" value="Unassembled WGS sequence"/>
</dbReference>
<gene>
    <name evidence="9" type="ORF">ElyMa_004685900</name>
</gene>
<sequence>MLLLLLFPLQIFMGKLSRSLRDKMDAVSSTRLRIVQLVMSGLEEMKTSNLTHFCCKVVERARRSEVYHMSKLGRLQALNSSLTLTSGKVVIMATFLVLIVAGIEVSSRQVFTTLLLVESLRVSLSLLLPAGILALADTLATLRKVEEVLLLPERASIFVRPPKLTLTDEVAIRFNSYFASKQKNFDAPMVLVNVDLEVQKSKLYCIIGPPSSGKVNMMCSMSLV</sequence>
<feature type="chain" id="PRO_5043786221" evidence="8">
    <location>
        <begin position="18"/>
        <end position="224"/>
    </location>
</feature>
<evidence type="ECO:0000256" key="8">
    <source>
        <dbReference type="SAM" id="SignalP"/>
    </source>
</evidence>
<comment type="subcellular location">
    <subcellularLocation>
        <location evidence="1">Membrane</location>
        <topology evidence="1">Multi-pass membrane protein</topology>
    </subcellularLocation>
</comment>
<keyword evidence="8" id="KW-0732">Signal</keyword>
<dbReference type="InterPro" id="IPR036640">
    <property type="entry name" value="ABC1_TM_sf"/>
</dbReference>
<keyword evidence="6" id="KW-1133">Transmembrane helix</keyword>
<dbReference type="GO" id="GO:0005524">
    <property type="term" value="F:ATP binding"/>
    <property type="evidence" value="ECO:0007669"/>
    <property type="project" value="UniProtKB-KW"/>
</dbReference>
<keyword evidence="5" id="KW-0067">ATP-binding</keyword>
<evidence type="ECO:0000256" key="1">
    <source>
        <dbReference type="ARBA" id="ARBA00004141"/>
    </source>
</evidence>
<comment type="caution">
    <text evidence="9">The sequence shown here is derived from an EMBL/GenBank/DDBJ whole genome shotgun (WGS) entry which is preliminary data.</text>
</comment>
<dbReference type="GO" id="GO:0042626">
    <property type="term" value="F:ATPase-coupled transmembrane transporter activity"/>
    <property type="evidence" value="ECO:0007669"/>
    <property type="project" value="TreeGrafter"/>
</dbReference>
<keyword evidence="4" id="KW-0547">Nucleotide-binding</keyword>
<dbReference type="InterPro" id="IPR050173">
    <property type="entry name" value="ABC_transporter_C-like"/>
</dbReference>
<evidence type="ECO:0000313" key="10">
    <source>
        <dbReference type="Proteomes" id="UP000762676"/>
    </source>
</evidence>
<evidence type="ECO:0000256" key="6">
    <source>
        <dbReference type="ARBA" id="ARBA00022989"/>
    </source>
</evidence>
<evidence type="ECO:0000256" key="2">
    <source>
        <dbReference type="ARBA" id="ARBA00009726"/>
    </source>
</evidence>
<organism evidence="9 10">
    <name type="scientific">Elysia marginata</name>
    <dbReference type="NCBI Taxonomy" id="1093978"/>
    <lineage>
        <taxon>Eukaryota</taxon>
        <taxon>Metazoa</taxon>
        <taxon>Spiralia</taxon>
        <taxon>Lophotrochozoa</taxon>
        <taxon>Mollusca</taxon>
        <taxon>Gastropoda</taxon>
        <taxon>Heterobranchia</taxon>
        <taxon>Euthyneura</taxon>
        <taxon>Panpulmonata</taxon>
        <taxon>Sacoglossa</taxon>
        <taxon>Placobranchoidea</taxon>
        <taxon>Plakobranchidae</taxon>
        <taxon>Elysia</taxon>
    </lineage>
</organism>
<protein>
    <submittedName>
        <fullName evidence="9">Multidrug resistance-associated protein 4</fullName>
    </submittedName>
</protein>
<evidence type="ECO:0000256" key="5">
    <source>
        <dbReference type="ARBA" id="ARBA00022840"/>
    </source>
</evidence>
<keyword evidence="7" id="KW-0472">Membrane</keyword>
<dbReference type="PANTHER" id="PTHR24223:SF456">
    <property type="entry name" value="MULTIDRUG RESISTANCE-ASSOCIATED PROTEIN LETHAL(2)03659"/>
    <property type="match status" value="1"/>
</dbReference>
<evidence type="ECO:0000313" key="9">
    <source>
        <dbReference type="EMBL" id="GFS05609.1"/>
    </source>
</evidence>
<keyword evidence="10" id="KW-1185">Reference proteome</keyword>
<comment type="similarity">
    <text evidence="2">Belongs to the ABC transporter superfamily. ABCC family. Conjugate transporter (TC 3.A.1.208) subfamily.</text>
</comment>
<keyword evidence="3" id="KW-0812">Transmembrane</keyword>
<evidence type="ECO:0000256" key="3">
    <source>
        <dbReference type="ARBA" id="ARBA00022692"/>
    </source>
</evidence>
<accession>A0AAV4I567</accession>
<evidence type="ECO:0000256" key="4">
    <source>
        <dbReference type="ARBA" id="ARBA00022741"/>
    </source>
</evidence>
<reference evidence="9 10" key="1">
    <citation type="journal article" date="2021" name="Elife">
        <title>Chloroplast acquisition without the gene transfer in kleptoplastic sea slugs, Plakobranchus ocellatus.</title>
        <authorList>
            <person name="Maeda T."/>
            <person name="Takahashi S."/>
            <person name="Yoshida T."/>
            <person name="Shimamura S."/>
            <person name="Takaki Y."/>
            <person name="Nagai Y."/>
            <person name="Toyoda A."/>
            <person name="Suzuki Y."/>
            <person name="Arimoto A."/>
            <person name="Ishii H."/>
            <person name="Satoh N."/>
            <person name="Nishiyama T."/>
            <person name="Hasebe M."/>
            <person name="Maruyama T."/>
            <person name="Minagawa J."/>
            <person name="Obokata J."/>
            <person name="Shigenobu S."/>
        </authorList>
    </citation>
    <scope>NUCLEOTIDE SEQUENCE [LARGE SCALE GENOMIC DNA]</scope>
</reference>
<name>A0AAV4I567_9GAST</name>
<evidence type="ECO:0000256" key="7">
    <source>
        <dbReference type="ARBA" id="ARBA00023136"/>
    </source>
</evidence>
<dbReference type="PANTHER" id="PTHR24223">
    <property type="entry name" value="ATP-BINDING CASSETTE SUB-FAMILY C"/>
    <property type="match status" value="1"/>
</dbReference>
<dbReference type="GO" id="GO:0016020">
    <property type="term" value="C:membrane"/>
    <property type="evidence" value="ECO:0007669"/>
    <property type="project" value="UniProtKB-SubCell"/>
</dbReference>
<dbReference type="SUPFAM" id="SSF90123">
    <property type="entry name" value="ABC transporter transmembrane region"/>
    <property type="match status" value="1"/>
</dbReference>